<sequence length="1180" mass="123830">MTGAWQFWIDRGGTFTDIVARAPDGGLVVRKVPSSDSAVTDAVGELLGTAPAPIADLRMGTTVATNALLTRTGEPTALVITRGFRDAVRIGYQNRPDIFALRIVRPEPLHAEVIEADERLGPDGTVLVPLDEDRLRADLEALRDRGIAALAIALMHADRHPAHELRAAAIARELGFAQVSASHAASPLMRLVARAETTLADAYLTPVLKRHVDRLAADLPGTPLLFMRSHGGLTGAAAFSGKDALLSGPAGGVVAMARIAERAGVTHAIGFDMGGTSTDVSHHSGEFERTTDAVIAGVRVRAPMLAVHTIAAGGGSILSFRQGRYRVGPESAGADPGPAAYGHGGPLTVTDANVLLGRIPPARFPLPLDITAVRAAFAALCASIGDGRSPEETAAGFLDVAVNDMAAAIKKISVRQGHDITRHTLVTFGGAGGQHACRVADALGVRSILIHPHAGVLSALGMGLAETTSLRQQAIEGPLEAVPEVLDALAAAALAELPGARVERRVRLRYEGTDTVITVAWTPDADELARDFTDRYRRRFSFLMPGRGLIAEAAEVEASLAPPAIVDTQPTGTRTEPHAFTPMWMDGWRDVPLHLRDELAPGHRVPGPAVIAESGATTVIEPGWTGVVTAIGDLVLTAGGRDRPHRRAQTGADPVLLEIFAGRFTSIAEQMGVRLQATANSVNIKERLDFSCALFDAEGRLIANAPHIPVHLGSMGASVAAVREAHPDMGEGDVFALNDPYRGGTHLPDVTVVSPVFTGGARPDFFVASRGHHAEIGGLTPGSMPAGSRTIHEEGVLITDFLLVRDGEFREDAVRELLTGAPYPSRAPEDNIADLRAQIAANAKGIAELKALVAEVGVEMVRAYMDHVRANAEEAVRDVVTRLGDGTSRYSGSYEYRVDDGSVIAVRVDVDRAARSVHVDFTGTSPAVPGNANAPAAVARAAVLYVFRTLVAAEIPLNDGCLAPIELTIPPGCLLAPEYPAAVVAGNVETSQAITGALYAALGVMAESAGTMNNVTFGGEGFSYYETVASGSGAGDGFPGADVVQAHMTNSRLTDPEVLEWHSHRKGRPVLVESFAIRAGSGGRGRWNGGNGAERRIRFTTSAELSILAGRRVRGPYGMAGGADGSPGDQWIEHPDGTRTPLAGRDRVRVGPGDVFVLLTPGGGGYGDPEAYTVDDQLVE</sequence>
<proteinExistence type="inferred from homology"/>
<evidence type="ECO:0000313" key="5">
    <source>
        <dbReference type="EMBL" id="GLZ81123.1"/>
    </source>
</evidence>
<dbReference type="Pfam" id="PF01968">
    <property type="entry name" value="Hydantoinase_A"/>
    <property type="match status" value="1"/>
</dbReference>
<dbReference type="PANTHER" id="PTHR11365:SF23">
    <property type="entry name" value="HYPOTHETICAL 5-OXOPROLINASE (EUROFUNG)-RELATED"/>
    <property type="match status" value="1"/>
</dbReference>
<dbReference type="InterPro" id="IPR008040">
    <property type="entry name" value="Hydant_A_N"/>
</dbReference>
<dbReference type="InterPro" id="IPR045079">
    <property type="entry name" value="Oxoprolinase-like"/>
</dbReference>
<dbReference type="GO" id="GO:0017168">
    <property type="term" value="F:5-oxoprolinase (ATP-hydrolyzing) activity"/>
    <property type="evidence" value="ECO:0007669"/>
    <property type="project" value="TreeGrafter"/>
</dbReference>
<keyword evidence="6" id="KW-1185">Reference proteome</keyword>
<dbReference type="Pfam" id="PF05378">
    <property type="entry name" value="Hydant_A_N"/>
    <property type="match status" value="1"/>
</dbReference>
<accession>A0A9W6SRP8</accession>
<comment type="caution">
    <text evidence="5">The sequence shown here is derived from an EMBL/GenBank/DDBJ whole genome shotgun (WGS) entry which is preliminary data.</text>
</comment>
<evidence type="ECO:0000259" key="2">
    <source>
        <dbReference type="Pfam" id="PF01968"/>
    </source>
</evidence>
<dbReference type="GO" id="GO:0006749">
    <property type="term" value="P:glutathione metabolic process"/>
    <property type="evidence" value="ECO:0007669"/>
    <property type="project" value="TreeGrafter"/>
</dbReference>
<evidence type="ECO:0000313" key="6">
    <source>
        <dbReference type="Proteomes" id="UP001165079"/>
    </source>
</evidence>
<comment type="similarity">
    <text evidence="1">Belongs to the oxoprolinase family.</text>
</comment>
<gene>
    <name evidence="5" type="primary">oplA</name>
    <name evidence="5" type="ORF">Afil01_59300</name>
</gene>
<dbReference type="Proteomes" id="UP001165079">
    <property type="component" value="Unassembled WGS sequence"/>
</dbReference>
<dbReference type="AlphaFoldDB" id="A0A9W6SRP8"/>
<feature type="domain" description="Hydantoinase/oxoprolinase N-terminal" evidence="4">
    <location>
        <begin position="7"/>
        <end position="174"/>
    </location>
</feature>
<evidence type="ECO:0000256" key="1">
    <source>
        <dbReference type="ARBA" id="ARBA00010403"/>
    </source>
</evidence>
<reference evidence="5" key="1">
    <citation type="submission" date="2023-03" db="EMBL/GenBank/DDBJ databases">
        <title>Actinorhabdospora filicis NBRC 111898.</title>
        <authorList>
            <person name="Ichikawa N."/>
            <person name="Sato H."/>
            <person name="Tonouchi N."/>
        </authorList>
    </citation>
    <scope>NUCLEOTIDE SEQUENCE</scope>
    <source>
        <strain evidence="5">NBRC 111898</strain>
    </source>
</reference>
<feature type="domain" description="Hydantoinase A/oxoprolinase" evidence="2">
    <location>
        <begin position="194"/>
        <end position="468"/>
    </location>
</feature>
<dbReference type="GO" id="GO:0005829">
    <property type="term" value="C:cytosol"/>
    <property type="evidence" value="ECO:0007669"/>
    <property type="project" value="TreeGrafter"/>
</dbReference>
<protein>
    <submittedName>
        <fullName evidence="5">5-oxoprolinase</fullName>
    </submittedName>
</protein>
<dbReference type="PANTHER" id="PTHR11365">
    <property type="entry name" value="5-OXOPROLINASE RELATED"/>
    <property type="match status" value="1"/>
</dbReference>
<evidence type="ECO:0000259" key="3">
    <source>
        <dbReference type="Pfam" id="PF02538"/>
    </source>
</evidence>
<organism evidence="5 6">
    <name type="scientific">Actinorhabdospora filicis</name>
    <dbReference type="NCBI Taxonomy" id="1785913"/>
    <lineage>
        <taxon>Bacteria</taxon>
        <taxon>Bacillati</taxon>
        <taxon>Actinomycetota</taxon>
        <taxon>Actinomycetes</taxon>
        <taxon>Micromonosporales</taxon>
        <taxon>Micromonosporaceae</taxon>
        <taxon>Actinorhabdospora</taxon>
    </lineage>
</organism>
<dbReference type="InterPro" id="IPR003692">
    <property type="entry name" value="Hydantoinase_B"/>
</dbReference>
<name>A0A9W6SRP8_9ACTN</name>
<dbReference type="InterPro" id="IPR002821">
    <property type="entry name" value="Hydantoinase_A"/>
</dbReference>
<dbReference type="Pfam" id="PF02538">
    <property type="entry name" value="Hydantoinase_B"/>
    <property type="match status" value="1"/>
</dbReference>
<evidence type="ECO:0000259" key="4">
    <source>
        <dbReference type="Pfam" id="PF05378"/>
    </source>
</evidence>
<feature type="domain" description="Hydantoinase B/oxoprolinase" evidence="3">
    <location>
        <begin position="653"/>
        <end position="1169"/>
    </location>
</feature>
<dbReference type="RefSeq" id="WP_285666496.1">
    <property type="nucleotide sequence ID" value="NZ_BSTX01000005.1"/>
</dbReference>
<dbReference type="EMBL" id="BSTX01000005">
    <property type="protein sequence ID" value="GLZ81123.1"/>
    <property type="molecule type" value="Genomic_DNA"/>
</dbReference>